<feature type="repeat" description="ANK" evidence="1">
    <location>
        <begin position="79"/>
        <end position="111"/>
    </location>
</feature>
<dbReference type="PRINTS" id="PR01415">
    <property type="entry name" value="ANKYRIN"/>
</dbReference>
<dbReference type="PROSITE" id="PS50297">
    <property type="entry name" value="ANK_REP_REGION"/>
    <property type="match status" value="3"/>
</dbReference>
<dbReference type="PANTHER" id="PTHR22677:SF4">
    <property type="entry name" value="USHER SYNDROME TYPE-1G PROTEIN-LIKE PROTEIN"/>
    <property type="match status" value="1"/>
</dbReference>
<feature type="repeat" description="ANK" evidence="1">
    <location>
        <begin position="46"/>
        <end position="78"/>
    </location>
</feature>
<accession>A0A6B2LNP8</accession>
<dbReference type="Pfam" id="PF12796">
    <property type="entry name" value="Ank_2"/>
    <property type="match status" value="2"/>
</dbReference>
<dbReference type="SUPFAM" id="SSF48403">
    <property type="entry name" value="Ankyrin repeat"/>
    <property type="match status" value="1"/>
</dbReference>
<name>A0A6B2LNP8_9EUKA</name>
<feature type="repeat" description="ANK" evidence="1">
    <location>
        <begin position="13"/>
        <end position="45"/>
    </location>
</feature>
<reference evidence="2" key="1">
    <citation type="journal article" date="2020" name="J. Eukaryot. Microbiol.">
        <title>De novo Sequencing, Assembly and Annotation of the Transcriptome for the Free-Living Testate Amoeba Arcella intermedia.</title>
        <authorList>
            <person name="Ribeiro G.M."/>
            <person name="Porfirio-Sousa A.L."/>
            <person name="Maurer-Alcala X.X."/>
            <person name="Katz L.A."/>
            <person name="Lahr D.J.G."/>
        </authorList>
    </citation>
    <scope>NUCLEOTIDE SEQUENCE</scope>
</reference>
<protein>
    <submittedName>
        <fullName evidence="2">Uncharacterized protein</fullName>
    </submittedName>
</protein>
<dbReference type="PANTHER" id="PTHR22677">
    <property type="entry name" value="ANKYRIN REPEAT DOMAIN-CONTAINING PROTEIN 60"/>
    <property type="match status" value="1"/>
</dbReference>
<evidence type="ECO:0000313" key="2">
    <source>
        <dbReference type="EMBL" id="NDV38338.1"/>
    </source>
</evidence>
<dbReference type="SMART" id="SM00248">
    <property type="entry name" value="ANK"/>
    <property type="match status" value="4"/>
</dbReference>
<dbReference type="AlphaFoldDB" id="A0A6B2LNP8"/>
<sequence>MLSKHSDVNIAHNDMTPLYISCQKGHRDIVQILLHHDADVNIQCFNGATALYAACGEGDIGIVEVLLQHKADVNIPCYNGASPLLVSCSQGHAQIVKILINHDADIQAHIYANQLTPIQMAKRRGYDDIIAILEEELAKSNH</sequence>
<evidence type="ECO:0000256" key="1">
    <source>
        <dbReference type="PROSITE-ProRule" id="PRU00023"/>
    </source>
</evidence>
<keyword evidence="1" id="KW-0040">ANK repeat</keyword>
<dbReference type="InterPro" id="IPR039323">
    <property type="entry name" value="ANKRD_45/46/60"/>
</dbReference>
<dbReference type="EMBL" id="GIBP01009369">
    <property type="protein sequence ID" value="NDV38338.1"/>
    <property type="molecule type" value="Transcribed_RNA"/>
</dbReference>
<proteinExistence type="predicted"/>
<dbReference type="Gene3D" id="1.25.40.20">
    <property type="entry name" value="Ankyrin repeat-containing domain"/>
    <property type="match status" value="2"/>
</dbReference>
<dbReference type="InterPro" id="IPR036770">
    <property type="entry name" value="Ankyrin_rpt-contain_sf"/>
</dbReference>
<organism evidence="2">
    <name type="scientific">Arcella intermedia</name>
    <dbReference type="NCBI Taxonomy" id="1963864"/>
    <lineage>
        <taxon>Eukaryota</taxon>
        <taxon>Amoebozoa</taxon>
        <taxon>Tubulinea</taxon>
        <taxon>Elardia</taxon>
        <taxon>Arcellinida</taxon>
        <taxon>Sphaerothecina</taxon>
        <taxon>Arcellidae</taxon>
        <taxon>Arcella</taxon>
    </lineage>
</organism>
<dbReference type="InterPro" id="IPR002110">
    <property type="entry name" value="Ankyrin_rpt"/>
</dbReference>
<dbReference type="PROSITE" id="PS50088">
    <property type="entry name" value="ANK_REPEAT"/>
    <property type="match status" value="3"/>
</dbReference>